<evidence type="ECO:0000259" key="1">
    <source>
        <dbReference type="SMART" id="SM00690"/>
    </source>
</evidence>
<dbReference type="PANTHER" id="PTHR31927">
    <property type="entry name" value="FI07246P-RELATED-RELATED"/>
    <property type="match status" value="1"/>
</dbReference>
<gene>
    <name evidence="2" type="primary">jg23543</name>
    <name evidence="2" type="ORF">PAEG_LOCUS5885</name>
</gene>
<dbReference type="InterPro" id="IPR004145">
    <property type="entry name" value="DUF243"/>
</dbReference>
<feature type="domain" description="DUF243" evidence="1">
    <location>
        <begin position="272"/>
        <end position="372"/>
    </location>
</feature>
<keyword evidence="3" id="KW-1185">Reference proteome</keyword>
<dbReference type="EMBL" id="CAKXAJ010018931">
    <property type="protein sequence ID" value="CAH2218010.1"/>
    <property type="molecule type" value="Genomic_DNA"/>
</dbReference>
<protein>
    <submittedName>
        <fullName evidence="2">Jg23543 protein</fullName>
    </submittedName>
</protein>
<reference evidence="2" key="1">
    <citation type="submission" date="2022-03" db="EMBL/GenBank/DDBJ databases">
        <authorList>
            <person name="Lindestad O."/>
        </authorList>
    </citation>
    <scope>NUCLEOTIDE SEQUENCE</scope>
</reference>
<dbReference type="GO" id="GO:0040003">
    <property type="term" value="P:chitin-based cuticle development"/>
    <property type="evidence" value="ECO:0007669"/>
    <property type="project" value="TreeGrafter"/>
</dbReference>
<dbReference type="Proteomes" id="UP000838756">
    <property type="component" value="Unassembled WGS sequence"/>
</dbReference>
<proteinExistence type="predicted"/>
<evidence type="ECO:0000313" key="2">
    <source>
        <dbReference type="EMBL" id="CAH2218010.1"/>
    </source>
</evidence>
<dbReference type="GO" id="GO:0008010">
    <property type="term" value="F:structural constituent of chitin-based larval cuticle"/>
    <property type="evidence" value="ECO:0007669"/>
    <property type="project" value="TreeGrafter"/>
</dbReference>
<dbReference type="PANTHER" id="PTHR31927:SF2">
    <property type="entry name" value="FI07246P-RELATED"/>
    <property type="match status" value="1"/>
</dbReference>
<dbReference type="GO" id="GO:0062129">
    <property type="term" value="C:chitin-based extracellular matrix"/>
    <property type="evidence" value="ECO:0007669"/>
    <property type="project" value="TreeGrafter"/>
</dbReference>
<evidence type="ECO:0000313" key="3">
    <source>
        <dbReference type="Proteomes" id="UP000838756"/>
    </source>
</evidence>
<dbReference type="SMART" id="SM00690">
    <property type="entry name" value="DM5"/>
    <property type="match status" value="1"/>
</dbReference>
<feature type="non-terminal residue" evidence="2">
    <location>
        <position position="1"/>
    </location>
</feature>
<dbReference type="OrthoDB" id="8030796at2759"/>
<name>A0A8S4QY58_9NEOP</name>
<comment type="caution">
    <text evidence="2">The sequence shown here is derived from an EMBL/GenBank/DDBJ whole genome shotgun (WGS) entry which is preliminary data.</text>
</comment>
<organism evidence="2 3">
    <name type="scientific">Pararge aegeria aegeria</name>
    <dbReference type="NCBI Taxonomy" id="348720"/>
    <lineage>
        <taxon>Eukaryota</taxon>
        <taxon>Metazoa</taxon>
        <taxon>Ecdysozoa</taxon>
        <taxon>Arthropoda</taxon>
        <taxon>Hexapoda</taxon>
        <taxon>Insecta</taxon>
        <taxon>Pterygota</taxon>
        <taxon>Neoptera</taxon>
        <taxon>Endopterygota</taxon>
        <taxon>Lepidoptera</taxon>
        <taxon>Glossata</taxon>
        <taxon>Ditrysia</taxon>
        <taxon>Papilionoidea</taxon>
        <taxon>Nymphalidae</taxon>
        <taxon>Satyrinae</taxon>
        <taxon>Satyrini</taxon>
        <taxon>Parargina</taxon>
        <taxon>Pararge</taxon>
    </lineage>
</organism>
<sequence length="402" mass="44844">ILNVIALLQSAQGGYEYPKPSIPFELPNVALQDTGVEILKENNIDKSTVSYSLPHSDYPYLQQHENEEIIQGGQNAKEVAVSQSSSIAEYNANPQPLLSVNQLISNIKNNVPPLVNLLNSEYTQNIRENGGLEYLEQNNVIPQANFNINQAPSFTENILPQSLKNPKIELQLHEHSGDVQHIQPPENVNNVIKSIELPILNLRDISAQSNSNNLNEQILNFQDNQNIFLPNINVEPPSLHYQGTQATISEELSLLNSQLNSLSLQTLNVAAPAITKSIYYHVPPPDLNEPPALPAVLPPRKIYKIIFIKAPTYDNLYNQQLQTALNSNLAPVEENTVIYVLTKKPELPEQVVIPQPMKVSEHEVLYVQYKGGQPTENDESLRQLPLNSGSDVAIERRVINGH</sequence>
<accession>A0A8S4QY58</accession>
<dbReference type="AlphaFoldDB" id="A0A8S4QY58"/>
<dbReference type="Pfam" id="PF03103">
    <property type="entry name" value="DUF243"/>
    <property type="match status" value="1"/>
</dbReference>